<keyword evidence="3" id="KW-1185">Reference proteome</keyword>
<accession>A0A7G9W5N9</accession>
<feature type="domain" description="Flavoprotein" evidence="1">
    <location>
        <begin position="23"/>
        <end position="137"/>
    </location>
</feature>
<proteinExistence type="predicted"/>
<dbReference type="InterPro" id="IPR003382">
    <property type="entry name" value="Flavoprotein"/>
</dbReference>
<dbReference type="Pfam" id="PF02441">
    <property type="entry name" value="Flavoprotein"/>
    <property type="match status" value="1"/>
</dbReference>
<dbReference type="RefSeq" id="WP_213167663.1">
    <property type="nucleotide sequence ID" value="NZ_CP058559.1"/>
</dbReference>
<dbReference type="AlphaFoldDB" id="A0A7G9W5N9"/>
<reference evidence="2 3" key="1">
    <citation type="submission" date="2020-07" db="EMBL/GenBank/DDBJ databases">
        <title>Alkalicella. sp. LB2 genome.</title>
        <authorList>
            <person name="Postec A."/>
            <person name="Quemeneur M."/>
        </authorList>
    </citation>
    <scope>NUCLEOTIDE SEQUENCE [LARGE SCALE GENOMIC DNA]</scope>
    <source>
        <strain evidence="2 3">LB2</strain>
    </source>
</reference>
<protein>
    <submittedName>
        <fullName evidence="2">Flavoprotein</fullName>
    </submittedName>
</protein>
<dbReference type="EMBL" id="CP058559">
    <property type="protein sequence ID" value="QNO14001.1"/>
    <property type="molecule type" value="Genomic_DNA"/>
</dbReference>
<dbReference type="InterPro" id="IPR036551">
    <property type="entry name" value="Flavin_trans-like"/>
</dbReference>
<dbReference type="Proteomes" id="UP000516160">
    <property type="component" value="Chromosome"/>
</dbReference>
<evidence type="ECO:0000259" key="1">
    <source>
        <dbReference type="Pfam" id="PF02441"/>
    </source>
</evidence>
<evidence type="ECO:0000313" key="3">
    <source>
        <dbReference type="Proteomes" id="UP000516160"/>
    </source>
</evidence>
<gene>
    <name evidence="2" type="ORF">HYG86_04035</name>
</gene>
<evidence type="ECO:0000313" key="2">
    <source>
        <dbReference type="EMBL" id="QNO14001.1"/>
    </source>
</evidence>
<dbReference type="Gene3D" id="3.40.50.1950">
    <property type="entry name" value="Flavin prenyltransferase-like"/>
    <property type="match status" value="1"/>
</dbReference>
<name>A0A7G9W5N9_ALKCA</name>
<dbReference type="KEGG" id="acae:HYG86_04035"/>
<sequence>MKPEEAFNWIVEEVLRRLEARKKRALVIFTGAAIGFNEVMPQIKKLIDMGWNFKFLLSNSAEYVLTPELIKEQLGVKEVILEREVKNPRSLYEDVNYFIIPTLTVNTATKVSLNIADTLVTNLVAHGIMEGIPIVAVKDGCDLKNPTRKQMGMDKTPPAYLAKNQEHLATLEQYGIKLVNSTDLLSSIENNKHSSDSISVDFNKKVLSRSDVIETGSSQGVMYVPSTTIITSLAYDTAKKIGVKIIKK</sequence>
<organism evidence="2 3">
    <name type="scientific">Alkalicella caledoniensis</name>
    <dbReference type="NCBI Taxonomy" id="2731377"/>
    <lineage>
        <taxon>Bacteria</taxon>
        <taxon>Bacillati</taxon>
        <taxon>Bacillota</taxon>
        <taxon>Clostridia</taxon>
        <taxon>Eubacteriales</taxon>
        <taxon>Proteinivoracaceae</taxon>
        <taxon>Alkalicella</taxon>
    </lineage>
</organism>
<dbReference type="GO" id="GO:0003824">
    <property type="term" value="F:catalytic activity"/>
    <property type="evidence" value="ECO:0007669"/>
    <property type="project" value="InterPro"/>
</dbReference>
<dbReference type="SUPFAM" id="SSF52507">
    <property type="entry name" value="Homo-oligomeric flavin-containing Cys decarboxylases, HFCD"/>
    <property type="match status" value="1"/>
</dbReference>